<evidence type="ECO:0000313" key="8">
    <source>
        <dbReference type="Proteomes" id="UP000197535"/>
    </source>
</evidence>
<organism evidence="7 8">
    <name type="scientific">Noviherbaspirillum denitrificans</name>
    <dbReference type="NCBI Taxonomy" id="1968433"/>
    <lineage>
        <taxon>Bacteria</taxon>
        <taxon>Pseudomonadati</taxon>
        <taxon>Pseudomonadota</taxon>
        <taxon>Betaproteobacteria</taxon>
        <taxon>Burkholderiales</taxon>
        <taxon>Oxalobacteraceae</taxon>
        <taxon>Noviherbaspirillum</taxon>
    </lineage>
</organism>
<dbReference type="GO" id="GO:0000976">
    <property type="term" value="F:transcription cis-regulatory region binding"/>
    <property type="evidence" value="ECO:0007669"/>
    <property type="project" value="TreeGrafter"/>
</dbReference>
<dbReference type="PROSITE" id="PS01081">
    <property type="entry name" value="HTH_TETR_1"/>
    <property type="match status" value="1"/>
</dbReference>
<accession>A0A254T8W1</accession>
<dbReference type="AlphaFoldDB" id="A0A254T8W1"/>
<dbReference type="InterPro" id="IPR023772">
    <property type="entry name" value="DNA-bd_HTH_TetR-type_CS"/>
</dbReference>
<evidence type="ECO:0000256" key="2">
    <source>
        <dbReference type="ARBA" id="ARBA00023015"/>
    </source>
</evidence>
<evidence type="ECO:0000256" key="5">
    <source>
        <dbReference type="PROSITE-ProRule" id="PRU00335"/>
    </source>
</evidence>
<keyword evidence="8" id="KW-1185">Reference proteome</keyword>
<proteinExistence type="predicted"/>
<keyword evidence="1" id="KW-0678">Repressor</keyword>
<reference evidence="7 8" key="1">
    <citation type="submission" date="2016-02" db="EMBL/GenBank/DDBJ databases">
        <authorList>
            <person name="Wen L."/>
            <person name="He K."/>
            <person name="Yang H."/>
        </authorList>
    </citation>
    <scope>NUCLEOTIDE SEQUENCE [LARGE SCALE GENOMIC DNA]</scope>
    <source>
        <strain evidence="7 8">TSA40</strain>
    </source>
</reference>
<dbReference type="InterPro" id="IPR050109">
    <property type="entry name" value="HTH-type_TetR-like_transc_reg"/>
</dbReference>
<evidence type="ECO:0000256" key="4">
    <source>
        <dbReference type="ARBA" id="ARBA00023163"/>
    </source>
</evidence>
<comment type="caution">
    <text evidence="7">The sequence shown here is derived from an EMBL/GenBank/DDBJ whole genome shotgun (WGS) entry which is preliminary data.</text>
</comment>
<dbReference type="OrthoDB" id="5523834at2"/>
<dbReference type="EMBL" id="LSTO01000001">
    <property type="protein sequence ID" value="OWW19015.1"/>
    <property type="molecule type" value="Genomic_DNA"/>
</dbReference>
<evidence type="ECO:0000259" key="6">
    <source>
        <dbReference type="PROSITE" id="PS50977"/>
    </source>
</evidence>
<dbReference type="InterPro" id="IPR041490">
    <property type="entry name" value="KstR2_TetR_C"/>
</dbReference>
<evidence type="ECO:0000313" key="7">
    <source>
        <dbReference type="EMBL" id="OWW19015.1"/>
    </source>
</evidence>
<dbReference type="InterPro" id="IPR036271">
    <property type="entry name" value="Tet_transcr_reg_TetR-rel_C_sf"/>
</dbReference>
<dbReference type="RefSeq" id="WP_088705937.1">
    <property type="nucleotide sequence ID" value="NZ_LSTO01000001.1"/>
</dbReference>
<name>A0A254T8W1_9BURK</name>
<keyword evidence="3 5" id="KW-0238">DNA-binding</keyword>
<dbReference type="PRINTS" id="PR00455">
    <property type="entry name" value="HTHTETR"/>
</dbReference>
<dbReference type="PROSITE" id="PS50977">
    <property type="entry name" value="HTH_TETR_2"/>
    <property type="match status" value="1"/>
</dbReference>
<protein>
    <submittedName>
        <fullName evidence="7">Transcriptional regulator</fullName>
    </submittedName>
</protein>
<dbReference type="SUPFAM" id="SSF48498">
    <property type="entry name" value="Tetracyclin repressor-like, C-terminal domain"/>
    <property type="match status" value="1"/>
</dbReference>
<sequence length="222" mass="25104">MPPKVYTSVDDEKLVEKRREQFVAAASELFGRNGFHTTTIKEIAQRAGVSAGLIYAYVKTKEDILFLVLQSVLEGYAREIPKALEGMTDPLQRFCTAVRTYCEVVAAKPDATLLAYRETKSLSSEQKAAIKDMELASNRLISDCIDACIRAGYFRPAKNLELLTYRIVLLAHGWALKAWRFREIVSLDEYIAEEIDMFLHAMMTDAGWNHFRGMPGRAVNTK</sequence>
<keyword evidence="2" id="KW-0805">Transcription regulation</keyword>
<feature type="DNA-binding region" description="H-T-H motif" evidence="5">
    <location>
        <begin position="39"/>
        <end position="58"/>
    </location>
</feature>
<dbReference type="SUPFAM" id="SSF46689">
    <property type="entry name" value="Homeodomain-like"/>
    <property type="match status" value="1"/>
</dbReference>
<dbReference type="Pfam" id="PF00440">
    <property type="entry name" value="TetR_N"/>
    <property type="match status" value="1"/>
</dbReference>
<evidence type="ECO:0000256" key="3">
    <source>
        <dbReference type="ARBA" id="ARBA00023125"/>
    </source>
</evidence>
<dbReference type="Gene3D" id="1.10.10.60">
    <property type="entry name" value="Homeodomain-like"/>
    <property type="match status" value="1"/>
</dbReference>
<keyword evidence="4" id="KW-0804">Transcription</keyword>
<dbReference type="PANTHER" id="PTHR30055:SF234">
    <property type="entry name" value="HTH-TYPE TRANSCRIPTIONAL REGULATOR BETI"/>
    <property type="match status" value="1"/>
</dbReference>
<dbReference type="Proteomes" id="UP000197535">
    <property type="component" value="Unassembled WGS sequence"/>
</dbReference>
<feature type="domain" description="HTH tetR-type" evidence="6">
    <location>
        <begin position="16"/>
        <end position="76"/>
    </location>
</feature>
<dbReference type="Gene3D" id="1.10.357.10">
    <property type="entry name" value="Tetracycline Repressor, domain 2"/>
    <property type="match status" value="1"/>
</dbReference>
<dbReference type="PANTHER" id="PTHR30055">
    <property type="entry name" value="HTH-TYPE TRANSCRIPTIONAL REGULATOR RUTR"/>
    <property type="match status" value="1"/>
</dbReference>
<gene>
    <name evidence="7" type="ORF">AYR66_05440</name>
</gene>
<dbReference type="GO" id="GO:0003700">
    <property type="term" value="F:DNA-binding transcription factor activity"/>
    <property type="evidence" value="ECO:0007669"/>
    <property type="project" value="TreeGrafter"/>
</dbReference>
<dbReference type="InterPro" id="IPR001647">
    <property type="entry name" value="HTH_TetR"/>
</dbReference>
<evidence type="ECO:0000256" key="1">
    <source>
        <dbReference type="ARBA" id="ARBA00022491"/>
    </source>
</evidence>
<dbReference type="InterPro" id="IPR009057">
    <property type="entry name" value="Homeodomain-like_sf"/>
</dbReference>
<dbReference type="Pfam" id="PF17932">
    <property type="entry name" value="TetR_C_24"/>
    <property type="match status" value="1"/>
</dbReference>